<dbReference type="eggNOG" id="ENOG5032X4E">
    <property type="taxonomic scope" value="Bacteria"/>
</dbReference>
<dbReference type="InterPro" id="IPR020115">
    <property type="entry name" value="Fin"/>
</dbReference>
<dbReference type="OrthoDB" id="2084556at2"/>
<accession>T0CK66</accession>
<gene>
    <name evidence="1" type="ORF">K1I37_01355</name>
</gene>
<reference evidence="2" key="1">
    <citation type="journal article" date="2022" name="G3 (Bethesda)">
        <title>Unveiling the complete genome sequence of Alicyclobacillus acidoterrestris DSM 3922T, a taint-producing strain.</title>
        <authorList>
            <person name="Leonardo I.C."/>
            <person name="Barreto Crespo M.T."/>
            <person name="Gaspar F.B."/>
        </authorList>
    </citation>
    <scope>NUCLEOTIDE SEQUENCE [LARGE SCALE GENOMIC DNA]</scope>
    <source>
        <strain evidence="2">DSM 3922</strain>
    </source>
</reference>
<dbReference type="Proteomes" id="UP000829401">
    <property type="component" value="Chromosome"/>
</dbReference>
<dbReference type="GO" id="GO:0010468">
    <property type="term" value="P:regulation of gene expression"/>
    <property type="evidence" value="ECO:0007669"/>
    <property type="project" value="InterPro"/>
</dbReference>
<dbReference type="RefSeq" id="WP_021294644.1">
    <property type="nucleotide sequence ID" value="NZ_AURB01000001.1"/>
</dbReference>
<sequence>MRFEYVCRYCKQPVGTVEHKAWSYAEGVEHLALHHLSRDHQREVIESTGDTVKINTVCEHCEQAVNMNPELLVEGHIIQ</sequence>
<organism evidence="1 2">
    <name type="scientific">Alicyclobacillus acidoterrestris (strain ATCC 49025 / DSM 3922 / CIP 106132 / NCIMB 13137 / GD3B)</name>
    <dbReference type="NCBI Taxonomy" id="1356854"/>
    <lineage>
        <taxon>Bacteria</taxon>
        <taxon>Bacillati</taxon>
        <taxon>Bacillota</taxon>
        <taxon>Bacilli</taxon>
        <taxon>Bacillales</taxon>
        <taxon>Alicyclobacillaceae</taxon>
        <taxon>Alicyclobacillus</taxon>
    </lineage>
</organism>
<keyword evidence="2" id="KW-1185">Reference proteome</keyword>
<dbReference type="Pfam" id="PF10955">
    <property type="entry name" value="Fin"/>
    <property type="match status" value="1"/>
</dbReference>
<protein>
    <submittedName>
        <fullName evidence="1">Anti-sigma-F factor Fin family protein</fullName>
    </submittedName>
</protein>
<dbReference type="AlphaFoldDB" id="T0CK66"/>
<dbReference type="KEGG" id="aaco:K1I37_01355"/>
<evidence type="ECO:0000313" key="1">
    <source>
        <dbReference type="EMBL" id="UNO49236.1"/>
    </source>
</evidence>
<dbReference type="EMBL" id="CP080467">
    <property type="protein sequence ID" value="UNO49236.1"/>
    <property type="molecule type" value="Genomic_DNA"/>
</dbReference>
<evidence type="ECO:0000313" key="2">
    <source>
        <dbReference type="Proteomes" id="UP000829401"/>
    </source>
</evidence>
<accession>A0A9E7CYM1</accession>
<proteinExistence type="predicted"/>
<dbReference type="STRING" id="1356854.N007_00145"/>
<name>T0CK66_ALIAG</name>